<reference evidence="3" key="1">
    <citation type="journal article" date="2019" name="Int. J. Syst. Evol. Microbiol.">
        <title>The Global Catalogue of Microorganisms (GCM) 10K type strain sequencing project: providing services to taxonomists for standard genome sequencing and annotation.</title>
        <authorList>
            <consortium name="The Broad Institute Genomics Platform"/>
            <consortium name="The Broad Institute Genome Sequencing Center for Infectious Disease"/>
            <person name="Wu L."/>
            <person name="Ma J."/>
        </authorList>
    </citation>
    <scope>NUCLEOTIDE SEQUENCE [LARGE SCALE GENOMIC DNA]</scope>
    <source>
        <strain evidence="3">CECT 7297</strain>
    </source>
</reference>
<protein>
    <submittedName>
        <fullName evidence="2">Alpha/beta fold hydrolase</fullName>
    </submittedName>
</protein>
<accession>A0ABV8QJD3</accession>
<gene>
    <name evidence="2" type="ORF">ACFOZ5_12705</name>
</gene>
<keyword evidence="3" id="KW-1185">Reference proteome</keyword>
<dbReference type="Pfam" id="PF12697">
    <property type="entry name" value="Abhydrolase_6"/>
    <property type="match status" value="1"/>
</dbReference>
<dbReference type="RefSeq" id="WP_379887877.1">
    <property type="nucleotide sequence ID" value="NZ_JBHSDI010000016.1"/>
</dbReference>
<dbReference type="SUPFAM" id="SSF53474">
    <property type="entry name" value="alpha/beta-Hydrolases"/>
    <property type="match status" value="1"/>
</dbReference>
<dbReference type="GO" id="GO:0016787">
    <property type="term" value="F:hydrolase activity"/>
    <property type="evidence" value="ECO:0007669"/>
    <property type="project" value="UniProtKB-KW"/>
</dbReference>
<sequence length="255" mass="27833">MAPAAGGTVNWILLRGLTREQGHWGDFRQQLGLRFPSHRFHCIDLPGTGTRFRDSSPSTIAGIRQRVQDYAAHIPGPVGLLGLSMGGMVALDWAQADPGRIGSLVLINTSSGFSAPWRRMRPMAFGQALGMALRQDVEGRERGILQLTSNRPIGQALEASWLLVQRRRPVTRRTALAQIRAAAAYQPQPDAPAANGLLLASLGDRIVHWHCSRALANRWQWPLRIHPDAGHDLPLDAPDWVMQQLDSASFAAGGG</sequence>
<dbReference type="Gene3D" id="3.40.50.1820">
    <property type="entry name" value="alpha/beta hydrolase"/>
    <property type="match status" value="1"/>
</dbReference>
<dbReference type="EMBL" id="JBHSDI010000016">
    <property type="protein sequence ID" value="MFC4259893.1"/>
    <property type="molecule type" value="Genomic_DNA"/>
</dbReference>
<dbReference type="InterPro" id="IPR000073">
    <property type="entry name" value="AB_hydrolase_1"/>
</dbReference>
<keyword evidence="2" id="KW-0378">Hydrolase</keyword>
<dbReference type="InterPro" id="IPR029058">
    <property type="entry name" value="AB_hydrolase_fold"/>
</dbReference>
<comment type="caution">
    <text evidence="2">The sequence shown here is derived from an EMBL/GenBank/DDBJ whole genome shotgun (WGS) entry which is preliminary data.</text>
</comment>
<name>A0ABV8QJD3_9GAMM</name>
<feature type="domain" description="AB hydrolase-1" evidence="1">
    <location>
        <begin position="13"/>
        <end position="242"/>
    </location>
</feature>
<evidence type="ECO:0000259" key="1">
    <source>
        <dbReference type="Pfam" id="PF12697"/>
    </source>
</evidence>
<evidence type="ECO:0000313" key="3">
    <source>
        <dbReference type="Proteomes" id="UP001595798"/>
    </source>
</evidence>
<organism evidence="2 3">
    <name type="scientific">Marinobacter lacisalsi</name>
    <dbReference type="NCBI Taxonomy" id="475979"/>
    <lineage>
        <taxon>Bacteria</taxon>
        <taxon>Pseudomonadati</taxon>
        <taxon>Pseudomonadota</taxon>
        <taxon>Gammaproteobacteria</taxon>
        <taxon>Pseudomonadales</taxon>
        <taxon>Marinobacteraceae</taxon>
        <taxon>Marinobacter</taxon>
    </lineage>
</organism>
<dbReference type="Proteomes" id="UP001595798">
    <property type="component" value="Unassembled WGS sequence"/>
</dbReference>
<proteinExistence type="predicted"/>
<evidence type="ECO:0000313" key="2">
    <source>
        <dbReference type="EMBL" id="MFC4259893.1"/>
    </source>
</evidence>